<dbReference type="SMART" id="SM00248">
    <property type="entry name" value="ANK"/>
    <property type="match status" value="14"/>
</dbReference>
<evidence type="ECO:0000313" key="5">
    <source>
        <dbReference type="EMBL" id="KIW56550.1"/>
    </source>
</evidence>
<dbReference type="EMBL" id="KN847319">
    <property type="protein sequence ID" value="KIW56550.1"/>
    <property type="molecule type" value="Genomic_DNA"/>
</dbReference>
<feature type="repeat" description="ANK" evidence="3">
    <location>
        <begin position="615"/>
        <end position="647"/>
    </location>
</feature>
<keyword evidence="2 3" id="KW-0040">ANK repeat</keyword>
<evidence type="ECO:0000256" key="2">
    <source>
        <dbReference type="ARBA" id="ARBA00023043"/>
    </source>
</evidence>
<dbReference type="PROSITE" id="PS50297">
    <property type="entry name" value="ANK_REP_REGION"/>
    <property type="match status" value="4"/>
</dbReference>
<dbReference type="Pfam" id="PF12796">
    <property type="entry name" value="Ank_2"/>
    <property type="match status" value="5"/>
</dbReference>
<dbReference type="SUPFAM" id="SSF48403">
    <property type="entry name" value="Ankyrin repeat"/>
    <property type="match status" value="2"/>
</dbReference>
<feature type="region of interest" description="Disordered" evidence="4">
    <location>
        <begin position="183"/>
        <end position="206"/>
    </location>
</feature>
<protein>
    <submittedName>
        <fullName evidence="5">Uncharacterized protein</fullName>
    </submittedName>
</protein>
<name>A0A0D2EPB2_9EURO</name>
<evidence type="ECO:0000256" key="3">
    <source>
        <dbReference type="PROSITE-ProRule" id="PRU00023"/>
    </source>
</evidence>
<accession>A0A0D2EPB2</accession>
<dbReference type="HOGENOM" id="CLU_014021_0_0_1"/>
<reference evidence="5 6" key="1">
    <citation type="submission" date="2015-01" db="EMBL/GenBank/DDBJ databases">
        <title>The Genome Sequence of Exophiala xenobiotica CBS118157.</title>
        <authorList>
            <consortium name="The Broad Institute Genomics Platform"/>
            <person name="Cuomo C."/>
            <person name="de Hoog S."/>
            <person name="Gorbushina A."/>
            <person name="Stielow B."/>
            <person name="Teixiera M."/>
            <person name="Abouelleil A."/>
            <person name="Chapman S.B."/>
            <person name="Priest M."/>
            <person name="Young S.K."/>
            <person name="Wortman J."/>
            <person name="Nusbaum C."/>
            <person name="Birren B."/>
        </authorList>
    </citation>
    <scope>NUCLEOTIDE SEQUENCE [LARGE SCALE GENOMIC DNA]</scope>
    <source>
        <strain evidence="5 6">CBS 118157</strain>
    </source>
</reference>
<dbReference type="InterPro" id="IPR036770">
    <property type="entry name" value="Ankyrin_rpt-contain_sf"/>
</dbReference>
<feature type="repeat" description="ANK" evidence="3">
    <location>
        <begin position="490"/>
        <end position="523"/>
    </location>
</feature>
<dbReference type="RefSeq" id="XP_013317134.1">
    <property type="nucleotide sequence ID" value="XM_013461680.1"/>
</dbReference>
<dbReference type="STRING" id="348802.A0A0D2EPB2"/>
<dbReference type="OrthoDB" id="20872at2759"/>
<keyword evidence="1" id="KW-0677">Repeat</keyword>
<evidence type="ECO:0000256" key="4">
    <source>
        <dbReference type="SAM" id="MobiDB-lite"/>
    </source>
</evidence>
<sequence>MAPRKGKETLIELCTQATHVGNSISVRMLEYLGTVKHQPHGFRELACDFLDISRILWSIEAGLTEAARSHTKFPQDMNQELDKKFRQTNDDFIVLNQMLSKYLEYEKKGRLGRFQRGWHNMFSDDEIHKIRESLGRSRDALRMSALVFRWSLGDAKADASVGIGYTGLAAVLERINPGRASAVTSPASVQQPIQSASAPASEVPDRLPPLPPISTVSEKHANYSLFPRLDEELNALTGHPIEPHNGSVDHRNGDAHSIHRVGDSNSIKALPSIRSSKYTATSTARDLGLHSSTETAATDVTLEDHLSVKTADSFTQIEDMISEIEFNDKQSQKVVRIKADPATVPRWTPKQNTGATSAALKTALISAIQQRKHKMIEQLLDCGVPPDSGTEVNVLREAVLNRDAESVRLLLLFGANPNSLDKSGSTALLAAIEVTFLEGTKLLMKYGADANLPAGPNNESALATAVSEMKVDLVQLLLTYGGNANITTSDGNTLLDIAVTKTSPKRLVELLLNYGSDPNGKSNRGETPLFVAIQAGRIDIMQLLFEHGADPNLPGPKHPLWPATYQPKALQVLLARGANFKKCPGILELATSLNNIESVTTLIKAGVDINAKKDGTYTPLCSAIRDNRTELVSLLLASGADPNEPASEYPAFKCVTHHRTHLLPQIVAAGSDLHNPKGIIEAAVAHNNRDALVYLLEQAVNPNDRSPEGHTALTTAIRDNRVEYVDLLLANGADPAIRGQDWPICMAVKQPAILKKLLPKVHNTRAVKGVMEMAVVANELESIKLLLAAGVSVEDKNGGVFSPLTTAIREGRKEIVRYLLDEAGADVNAPGEHLPIIKAIRRFRGDTEIIEMLLARGADINLMYRGWNAVLQAVENGDATLLKLLVDRGSPVDLDARDESGRTVMEIVEDRGWDEAVTILLGDAAHKKY</sequence>
<dbReference type="Gene3D" id="1.25.40.20">
    <property type="entry name" value="Ankyrin repeat-containing domain"/>
    <property type="match status" value="3"/>
</dbReference>
<feature type="repeat" description="ANK" evidence="3">
    <location>
        <begin position="865"/>
        <end position="897"/>
    </location>
</feature>
<dbReference type="InterPro" id="IPR002110">
    <property type="entry name" value="Ankyrin_rpt"/>
</dbReference>
<dbReference type="GeneID" id="25327111"/>
<dbReference type="PROSITE" id="PS50088">
    <property type="entry name" value="ANK_REPEAT"/>
    <property type="match status" value="6"/>
</dbReference>
<gene>
    <name evidence="5" type="ORF">PV05_05203</name>
</gene>
<dbReference type="PANTHER" id="PTHR24198:SF165">
    <property type="entry name" value="ANKYRIN REPEAT-CONTAINING PROTEIN-RELATED"/>
    <property type="match status" value="1"/>
</dbReference>
<dbReference type="PRINTS" id="PR01415">
    <property type="entry name" value="ANKYRIN"/>
</dbReference>
<feature type="repeat" description="ANK" evidence="3">
    <location>
        <begin position="708"/>
        <end position="740"/>
    </location>
</feature>
<feature type="repeat" description="ANK" evidence="3">
    <location>
        <begin position="457"/>
        <end position="489"/>
    </location>
</feature>
<organism evidence="5 6">
    <name type="scientific">Exophiala xenobiotica</name>
    <dbReference type="NCBI Taxonomy" id="348802"/>
    <lineage>
        <taxon>Eukaryota</taxon>
        <taxon>Fungi</taxon>
        <taxon>Dikarya</taxon>
        <taxon>Ascomycota</taxon>
        <taxon>Pezizomycotina</taxon>
        <taxon>Eurotiomycetes</taxon>
        <taxon>Chaetothyriomycetidae</taxon>
        <taxon>Chaetothyriales</taxon>
        <taxon>Herpotrichiellaceae</taxon>
        <taxon>Exophiala</taxon>
    </lineage>
</organism>
<feature type="repeat" description="ANK" evidence="3">
    <location>
        <begin position="524"/>
        <end position="556"/>
    </location>
</feature>
<dbReference type="PANTHER" id="PTHR24198">
    <property type="entry name" value="ANKYRIN REPEAT AND PROTEIN KINASE DOMAIN-CONTAINING PROTEIN"/>
    <property type="match status" value="1"/>
</dbReference>
<keyword evidence="6" id="KW-1185">Reference proteome</keyword>
<proteinExistence type="predicted"/>
<dbReference type="AlphaFoldDB" id="A0A0D2EPB2"/>
<evidence type="ECO:0000256" key="1">
    <source>
        <dbReference type="ARBA" id="ARBA00022737"/>
    </source>
</evidence>
<dbReference type="Proteomes" id="UP000054342">
    <property type="component" value="Unassembled WGS sequence"/>
</dbReference>
<evidence type="ECO:0000313" key="6">
    <source>
        <dbReference type="Proteomes" id="UP000054342"/>
    </source>
</evidence>
<feature type="compositionally biased region" description="Polar residues" evidence="4">
    <location>
        <begin position="183"/>
        <end position="198"/>
    </location>
</feature>